<evidence type="ECO:0008006" key="2">
    <source>
        <dbReference type="Google" id="ProtNLM"/>
    </source>
</evidence>
<name>A0A7S3PY94_9STRA</name>
<proteinExistence type="predicted"/>
<dbReference type="AlphaFoldDB" id="A0A7S3PY94"/>
<sequence length="99" mass="11205">MVLTPRGNGVLNASVKYTPIAKNFDKTNDGKIVLRRIACDIVGATFKYKFFPKLSLPFLKKKGGFLDFLYMDNDIRITQGNLGGTFIHFRPDFLEKVMA</sequence>
<evidence type="ECO:0000313" key="1">
    <source>
        <dbReference type="EMBL" id="CAE0459716.1"/>
    </source>
</evidence>
<gene>
    <name evidence="1" type="ORF">CDEB00056_LOCUS4557</name>
</gene>
<reference evidence="1" key="1">
    <citation type="submission" date="2021-01" db="EMBL/GenBank/DDBJ databases">
        <authorList>
            <person name="Corre E."/>
            <person name="Pelletier E."/>
            <person name="Niang G."/>
            <person name="Scheremetjew M."/>
            <person name="Finn R."/>
            <person name="Kale V."/>
            <person name="Holt S."/>
            <person name="Cochrane G."/>
            <person name="Meng A."/>
            <person name="Brown T."/>
            <person name="Cohen L."/>
        </authorList>
    </citation>
    <scope>NUCLEOTIDE SEQUENCE</scope>
    <source>
        <strain evidence="1">MM31A-1</strain>
    </source>
</reference>
<dbReference type="EMBL" id="HBIO01006258">
    <property type="protein sequence ID" value="CAE0459716.1"/>
    <property type="molecule type" value="Transcribed_RNA"/>
</dbReference>
<accession>A0A7S3PY94</accession>
<protein>
    <recommendedName>
        <fullName evidence="2">Plastid lipid-associated protein/fibrillin conserved domain-containing protein</fullName>
    </recommendedName>
</protein>
<organism evidence="1">
    <name type="scientific">Chaetoceros debilis</name>
    <dbReference type="NCBI Taxonomy" id="122233"/>
    <lineage>
        <taxon>Eukaryota</taxon>
        <taxon>Sar</taxon>
        <taxon>Stramenopiles</taxon>
        <taxon>Ochrophyta</taxon>
        <taxon>Bacillariophyta</taxon>
        <taxon>Coscinodiscophyceae</taxon>
        <taxon>Chaetocerotophycidae</taxon>
        <taxon>Chaetocerotales</taxon>
        <taxon>Chaetocerotaceae</taxon>
        <taxon>Chaetoceros</taxon>
    </lineage>
</organism>